<organism evidence="2 3">
    <name type="scientific">Hymenobacter nivis</name>
    <dbReference type="NCBI Taxonomy" id="1850093"/>
    <lineage>
        <taxon>Bacteria</taxon>
        <taxon>Pseudomonadati</taxon>
        <taxon>Bacteroidota</taxon>
        <taxon>Cytophagia</taxon>
        <taxon>Cytophagales</taxon>
        <taxon>Hymenobacteraceae</taxon>
        <taxon>Hymenobacter</taxon>
    </lineage>
</organism>
<accession>A0A2Z3GM10</accession>
<reference evidence="3" key="1">
    <citation type="submission" date="2018-04" db="EMBL/GenBank/DDBJ databases">
        <title>Complete genome of Antarctic heterotrophic bacterium Hymenobacter nivis.</title>
        <authorList>
            <person name="Terashima M."/>
        </authorList>
    </citation>
    <scope>NUCLEOTIDE SEQUENCE [LARGE SCALE GENOMIC DNA]</scope>
    <source>
        <strain evidence="3">NBRC 111535</strain>
    </source>
</reference>
<evidence type="ECO:0000259" key="1">
    <source>
        <dbReference type="PROSITE" id="PS50902"/>
    </source>
</evidence>
<evidence type="ECO:0000313" key="2">
    <source>
        <dbReference type="EMBL" id="AWM32236.1"/>
    </source>
</evidence>
<dbReference type="Gene3D" id="3.40.50.360">
    <property type="match status" value="1"/>
</dbReference>
<dbReference type="Proteomes" id="UP000245999">
    <property type="component" value="Chromosome"/>
</dbReference>
<dbReference type="KEGG" id="hnv:DDQ68_05165"/>
<protein>
    <recommendedName>
        <fullName evidence="1">Flavodoxin-like domain-containing protein</fullName>
    </recommendedName>
</protein>
<sequence>MNFRSQNWPWAALAGVGMLALAAVITRPNHARANAHHLPANPHTDGDGRTLVAYYSRSGFTRLMATEIARQHKARLVELVDPSYQGALGYVWAILNSHRRTATITPATLDVSAYDTIYIGAPVWLGTSAPEAWAFLHNIELAGKKVVLFNTLSGKFSQRYVEQFAALVQQRGGTFGGHLYVLSDKQTPEQFVAAVREKLS</sequence>
<name>A0A2Z3GM10_9BACT</name>
<proteinExistence type="predicted"/>
<dbReference type="InterPro" id="IPR008254">
    <property type="entry name" value="Flavodoxin/NO_synth"/>
</dbReference>
<dbReference type="PANTHER" id="PTHR39201">
    <property type="entry name" value="EXPORTED PROTEIN-RELATED"/>
    <property type="match status" value="1"/>
</dbReference>
<dbReference type="EMBL" id="CP029145">
    <property type="protein sequence ID" value="AWM32236.1"/>
    <property type="molecule type" value="Genomic_DNA"/>
</dbReference>
<dbReference type="InterPro" id="IPR029039">
    <property type="entry name" value="Flavoprotein-like_sf"/>
</dbReference>
<dbReference type="PROSITE" id="PS50902">
    <property type="entry name" value="FLAVODOXIN_LIKE"/>
    <property type="match status" value="1"/>
</dbReference>
<keyword evidence="3" id="KW-1185">Reference proteome</keyword>
<dbReference type="Pfam" id="PF12682">
    <property type="entry name" value="Flavodoxin_4"/>
    <property type="match status" value="1"/>
</dbReference>
<gene>
    <name evidence="2" type="ORF">DDQ68_05165</name>
</gene>
<feature type="domain" description="Flavodoxin-like" evidence="1">
    <location>
        <begin position="50"/>
        <end position="200"/>
    </location>
</feature>
<dbReference type="OrthoDB" id="9806505at2"/>
<dbReference type="RefSeq" id="WP_109655355.1">
    <property type="nucleotide sequence ID" value="NZ_CP029145.1"/>
</dbReference>
<dbReference type="SUPFAM" id="SSF52218">
    <property type="entry name" value="Flavoproteins"/>
    <property type="match status" value="1"/>
</dbReference>
<dbReference type="AlphaFoldDB" id="A0A2Z3GM10"/>
<dbReference type="GO" id="GO:0010181">
    <property type="term" value="F:FMN binding"/>
    <property type="evidence" value="ECO:0007669"/>
    <property type="project" value="InterPro"/>
</dbReference>
<evidence type="ECO:0000313" key="3">
    <source>
        <dbReference type="Proteomes" id="UP000245999"/>
    </source>
</evidence>
<dbReference type="PANTHER" id="PTHR39201:SF1">
    <property type="entry name" value="FLAVODOXIN-LIKE DOMAIN-CONTAINING PROTEIN"/>
    <property type="match status" value="1"/>
</dbReference>